<feature type="transmembrane region" description="Helical" evidence="6">
    <location>
        <begin position="221"/>
        <end position="237"/>
    </location>
</feature>
<dbReference type="EMBL" id="BMKK01000001">
    <property type="protein sequence ID" value="GGD40771.1"/>
    <property type="molecule type" value="Genomic_DNA"/>
</dbReference>
<name>A0A916YDA9_9BACT</name>
<evidence type="ECO:0000313" key="7">
    <source>
        <dbReference type="EMBL" id="GGD40771.1"/>
    </source>
</evidence>
<dbReference type="InterPro" id="IPR044878">
    <property type="entry name" value="UbiA_sf"/>
</dbReference>
<proteinExistence type="predicted"/>
<keyword evidence="3 6" id="KW-0812">Transmembrane</keyword>
<dbReference type="AlphaFoldDB" id="A0A916YDA9"/>
<dbReference type="Pfam" id="PF01040">
    <property type="entry name" value="UbiA"/>
    <property type="match status" value="1"/>
</dbReference>
<dbReference type="InterPro" id="IPR050475">
    <property type="entry name" value="Prenyltransferase_related"/>
</dbReference>
<keyword evidence="5 6" id="KW-0472">Membrane</keyword>
<feature type="transmembrane region" description="Helical" evidence="6">
    <location>
        <begin position="95"/>
        <end position="128"/>
    </location>
</feature>
<dbReference type="GO" id="GO:0016765">
    <property type="term" value="F:transferase activity, transferring alkyl or aryl (other than methyl) groups"/>
    <property type="evidence" value="ECO:0007669"/>
    <property type="project" value="InterPro"/>
</dbReference>
<protein>
    <submittedName>
        <fullName evidence="7">MFS transporter</fullName>
    </submittedName>
</protein>
<evidence type="ECO:0000256" key="4">
    <source>
        <dbReference type="ARBA" id="ARBA00022989"/>
    </source>
</evidence>
<accession>A0A916YDA9</accession>
<dbReference type="PANTHER" id="PTHR42723:SF1">
    <property type="entry name" value="CHLOROPHYLL SYNTHASE, CHLOROPLASTIC"/>
    <property type="match status" value="1"/>
</dbReference>
<dbReference type="PANTHER" id="PTHR42723">
    <property type="entry name" value="CHLOROPHYLL SYNTHASE"/>
    <property type="match status" value="1"/>
</dbReference>
<evidence type="ECO:0000256" key="3">
    <source>
        <dbReference type="ARBA" id="ARBA00022692"/>
    </source>
</evidence>
<gene>
    <name evidence="7" type="ORF">GCM10011514_01050</name>
</gene>
<comment type="subcellular location">
    <subcellularLocation>
        <location evidence="1">Membrane</location>
        <topology evidence="1">Multi-pass membrane protein</topology>
    </subcellularLocation>
</comment>
<dbReference type="GO" id="GO:0016020">
    <property type="term" value="C:membrane"/>
    <property type="evidence" value="ECO:0007669"/>
    <property type="project" value="UniProtKB-SubCell"/>
</dbReference>
<evidence type="ECO:0000313" key="8">
    <source>
        <dbReference type="Proteomes" id="UP000609064"/>
    </source>
</evidence>
<keyword evidence="8" id="KW-1185">Reference proteome</keyword>
<organism evidence="7 8">
    <name type="scientific">Emticicia aquatilis</name>
    <dbReference type="NCBI Taxonomy" id="1537369"/>
    <lineage>
        <taxon>Bacteria</taxon>
        <taxon>Pseudomonadati</taxon>
        <taxon>Bacteroidota</taxon>
        <taxon>Cytophagia</taxon>
        <taxon>Cytophagales</taxon>
        <taxon>Leadbetterellaceae</taxon>
        <taxon>Emticicia</taxon>
    </lineage>
</organism>
<keyword evidence="2" id="KW-1003">Cell membrane</keyword>
<dbReference type="Gene3D" id="1.10.357.140">
    <property type="entry name" value="UbiA prenyltransferase"/>
    <property type="match status" value="1"/>
</dbReference>
<evidence type="ECO:0000256" key="1">
    <source>
        <dbReference type="ARBA" id="ARBA00004141"/>
    </source>
</evidence>
<comment type="caution">
    <text evidence="7">The sequence shown here is derived from an EMBL/GenBank/DDBJ whole genome shotgun (WGS) entry which is preliminary data.</text>
</comment>
<feature type="transmembrane region" description="Helical" evidence="6">
    <location>
        <begin position="197"/>
        <end position="215"/>
    </location>
</feature>
<feature type="transmembrane region" description="Helical" evidence="6">
    <location>
        <begin position="167"/>
        <end position="185"/>
    </location>
</feature>
<feature type="transmembrane region" description="Helical" evidence="6">
    <location>
        <begin position="50"/>
        <end position="71"/>
    </location>
</feature>
<sequence length="300" mass="32334">MILQNTTLNLKAYLQLTRPANIITAIADILAGVAIATFSFSIEEINPTKVIFLCLSTIGLYGGGIVFNDIFDLELDKVERPERVIPSGKVSKNNAIIFGVLLLLLGVFAALVNSSISSIIALSVAICALIYDKYGKHHSFFGPINMGLCRGGNLILGMSIIEASIPQWWWLGLLPVCYIAAITMISRGEVHGGNKNTLYFAAFLYVLVSTFQLFISFNLGNLLITVGFVILHIYLIFKPLITAISNPIGPNIGKAVKAGVLSLIVMDAAWVSVSGNIFLAIAVLCLLPISMKLAKVFAVT</sequence>
<dbReference type="Proteomes" id="UP000609064">
    <property type="component" value="Unassembled WGS sequence"/>
</dbReference>
<evidence type="ECO:0000256" key="2">
    <source>
        <dbReference type="ARBA" id="ARBA00022475"/>
    </source>
</evidence>
<dbReference type="NCBIfam" id="NF035940">
    <property type="entry name" value="prenyl_rel_EboC"/>
    <property type="match status" value="1"/>
</dbReference>
<feature type="transmembrane region" description="Helical" evidence="6">
    <location>
        <begin position="258"/>
        <end position="291"/>
    </location>
</feature>
<dbReference type="RefSeq" id="WP_229250458.1">
    <property type="nucleotide sequence ID" value="NZ_BMKK01000001.1"/>
</dbReference>
<dbReference type="InterPro" id="IPR000537">
    <property type="entry name" value="UbiA_prenyltransferase"/>
</dbReference>
<reference evidence="7" key="2">
    <citation type="submission" date="2020-09" db="EMBL/GenBank/DDBJ databases">
        <authorList>
            <person name="Sun Q."/>
            <person name="Zhou Y."/>
        </authorList>
    </citation>
    <scope>NUCLEOTIDE SEQUENCE</scope>
    <source>
        <strain evidence="7">CGMCC 1.15958</strain>
    </source>
</reference>
<evidence type="ECO:0000256" key="6">
    <source>
        <dbReference type="SAM" id="Phobius"/>
    </source>
</evidence>
<keyword evidence="4 6" id="KW-1133">Transmembrane helix</keyword>
<dbReference type="CDD" id="cd13964">
    <property type="entry name" value="PT_UbiA_1"/>
    <property type="match status" value="1"/>
</dbReference>
<evidence type="ECO:0000256" key="5">
    <source>
        <dbReference type="ARBA" id="ARBA00023136"/>
    </source>
</evidence>
<reference evidence="7" key="1">
    <citation type="journal article" date="2014" name="Int. J. Syst. Evol. Microbiol.">
        <title>Complete genome sequence of Corynebacterium casei LMG S-19264T (=DSM 44701T), isolated from a smear-ripened cheese.</title>
        <authorList>
            <consortium name="US DOE Joint Genome Institute (JGI-PGF)"/>
            <person name="Walter F."/>
            <person name="Albersmeier A."/>
            <person name="Kalinowski J."/>
            <person name="Ruckert C."/>
        </authorList>
    </citation>
    <scope>NUCLEOTIDE SEQUENCE</scope>
    <source>
        <strain evidence="7">CGMCC 1.15958</strain>
    </source>
</reference>
<feature type="transmembrane region" description="Helical" evidence="6">
    <location>
        <begin position="20"/>
        <end position="38"/>
    </location>
</feature>